<dbReference type="Proteomes" id="UP000053317">
    <property type="component" value="Unassembled WGS sequence"/>
</dbReference>
<feature type="domain" description="SMP-30/Gluconolactonase/LRE-like region" evidence="1">
    <location>
        <begin position="143"/>
        <end position="331"/>
    </location>
</feature>
<evidence type="ECO:0000313" key="2">
    <source>
        <dbReference type="EMBL" id="KKY15488.1"/>
    </source>
</evidence>
<proteinExistence type="predicted"/>
<evidence type="ECO:0000313" key="3">
    <source>
        <dbReference type="Proteomes" id="UP000053317"/>
    </source>
</evidence>
<dbReference type="Gene3D" id="2.120.10.30">
    <property type="entry name" value="TolB, C-terminal domain"/>
    <property type="match status" value="1"/>
</dbReference>
<gene>
    <name evidence="2" type="ORF">UCRPC4_g06355</name>
</gene>
<accession>A0A0G2FUD0</accession>
<dbReference type="EMBL" id="LCWF01000186">
    <property type="protein sequence ID" value="KKY15488.1"/>
    <property type="molecule type" value="Genomic_DNA"/>
</dbReference>
<protein>
    <submittedName>
        <fullName evidence="2">Putative smp-30 gluconolaconase lre-like region</fullName>
    </submittedName>
</protein>
<dbReference type="OrthoDB" id="423498at2759"/>
<organism evidence="2 3">
    <name type="scientific">Phaeomoniella chlamydospora</name>
    <name type="common">Phaeoacremonium chlamydosporum</name>
    <dbReference type="NCBI Taxonomy" id="158046"/>
    <lineage>
        <taxon>Eukaryota</taxon>
        <taxon>Fungi</taxon>
        <taxon>Dikarya</taxon>
        <taxon>Ascomycota</taxon>
        <taxon>Pezizomycotina</taxon>
        <taxon>Eurotiomycetes</taxon>
        <taxon>Chaetothyriomycetidae</taxon>
        <taxon>Phaeomoniellales</taxon>
        <taxon>Phaeomoniellaceae</taxon>
        <taxon>Phaeomoniella</taxon>
    </lineage>
</organism>
<dbReference type="InterPro" id="IPR052988">
    <property type="entry name" value="Oryzine_lactonohydrolase"/>
</dbReference>
<dbReference type="SUPFAM" id="SSF63829">
    <property type="entry name" value="Calcium-dependent phosphotriesterase"/>
    <property type="match status" value="1"/>
</dbReference>
<dbReference type="Pfam" id="PF08450">
    <property type="entry name" value="SGL"/>
    <property type="match status" value="1"/>
</dbReference>
<evidence type="ECO:0000259" key="1">
    <source>
        <dbReference type="Pfam" id="PF08450"/>
    </source>
</evidence>
<reference evidence="2 3" key="2">
    <citation type="submission" date="2015-05" db="EMBL/GenBank/DDBJ databases">
        <authorList>
            <person name="Morales-Cruz A."/>
            <person name="Amrine K.C."/>
            <person name="Cantu D."/>
        </authorList>
    </citation>
    <scope>NUCLEOTIDE SEQUENCE [LARGE SCALE GENOMIC DNA]</scope>
    <source>
        <strain evidence="2">UCRPC4</strain>
    </source>
</reference>
<comment type="caution">
    <text evidence="2">The sequence shown here is derived from an EMBL/GenBank/DDBJ whole genome shotgun (WGS) entry which is preliminary data.</text>
</comment>
<dbReference type="PANTHER" id="PTHR47064:SF2">
    <property type="entry name" value="SMP-30_GLUCONOLACTONASE_LRE-LIKE REGION DOMAIN-CONTAINING PROTEIN-RELATED"/>
    <property type="match status" value="1"/>
</dbReference>
<reference evidence="2 3" key="1">
    <citation type="submission" date="2015-05" db="EMBL/GenBank/DDBJ databases">
        <title>Distinctive expansion of gene families associated with plant cell wall degradation and secondary metabolism in the genomes of grapevine trunk pathogens.</title>
        <authorList>
            <person name="Lawrence D.P."/>
            <person name="Travadon R."/>
            <person name="Rolshausen P.E."/>
            <person name="Baumgartner K."/>
        </authorList>
    </citation>
    <scope>NUCLEOTIDE SEQUENCE [LARGE SCALE GENOMIC DNA]</scope>
    <source>
        <strain evidence="2">UCRPC4</strain>
    </source>
</reference>
<dbReference type="AlphaFoldDB" id="A0A0G2FUD0"/>
<dbReference type="PANTHER" id="PTHR47064">
    <property type="entry name" value="PUTATIVE (AFU_ORTHOLOGUE AFUA_1G08990)-RELATED"/>
    <property type="match status" value="1"/>
</dbReference>
<dbReference type="InterPro" id="IPR013658">
    <property type="entry name" value="SGL"/>
</dbReference>
<sequence length="354" mass="38528">MNVKFISHHPDFDAITGSNPIAILLAETDSSSKLPLFHEACVFHAPSQSVFVTSNHYPSEISHATTSNKQVRLSRVYDDGAQQDEFGRAKVEDVTPPSLQWSMLNGGVNYGQDAILLCAQGSLEAQDPSGLVSIKVTSLAVDPTIQPVVTNFHSIVFNSVNDVIIHPTDGSIWFTDPCYGHHQGIRPPPRLPNQVYRFDPQTKTIRAIADGFTRPNGLAFSPDLTILYITDTGALHGSPEIPIDFTGPSHIYAFDIIQDDSGHPFLTNRRLFAFAPGRIPDGIKCDTKGNVYSGCGDGVEVWNSHGVLLGVIKVPGGVANFCFGEKGTMYLCNKTRLWKIRLTGQDIKGALLGI</sequence>
<name>A0A0G2FUD0_PHACM</name>
<keyword evidence="3" id="KW-1185">Reference proteome</keyword>
<dbReference type="InterPro" id="IPR011042">
    <property type="entry name" value="6-blade_b-propeller_TolB-like"/>
</dbReference>